<reference evidence="2 3" key="1">
    <citation type="submission" date="2017-07" db="EMBL/GenBank/DDBJ databases">
        <title>Leptospira spp. isolated from tropical soils.</title>
        <authorList>
            <person name="Thibeaux R."/>
            <person name="Iraola G."/>
            <person name="Ferres I."/>
            <person name="Bierque E."/>
            <person name="Girault D."/>
            <person name="Soupe-Gilbert M.-E."/>
            <person name="Picardeau M."/>
            <person name="Goarant C."/>
        </authorList>
    </citation>
    <scope>NUCLEOTIDE SEQUENCE [LARGE SCALE GENOMIC DNA]</scope>
    <source>
        <strain evidence="2 3">FH2-C-A2</strain>
    </source>
</reference>
<accession>A0A2M9ZGX9</accession>
<comment type="caution">
    <text evidence="2">The sequence shown here is derived from an EMBL/GenBank/DDBJ whole genome shotgun (WGS) entry which is preliminary data.</text>
</comment>
<evidence type="ECO:0000256" key="1">
    <source>
        <dbReference type="SAM" id="Phobius"/>
    </source>
</evidence>
<sequence>MDERYAPWNGAIPQIRRDRRTVVLFLLCRIGIFGLLIEIHSHFLWRLLEPLARIFYTRKRRTGKKMKVQKDRIRSSDLLKATHSGF</sequence>
<dbReference type="AlphaFoldDB" id="A0A2M9ZGX9"/>
<organism evidence="2 3">
    <name type="scientific">Leptospira wolffii</name>
    <dbReference type="NCBI Taxonomy" id="409998"/>
    <lineage>
        <taxon>Bacteria</taxon>
        <taxon>Pseudomonadati</taxon>
        <taxon>Spirochaetota</taxon>
        <taxon>Spirochaetia</taxon>
        <taxon>Leptospirales</taxon>
        <taxon>Leptospiraceae</taxon>
        <taxon>Leptospira</taxon>
    </lineage>
</organism>
<keyword evidence="1" id="KW-0812">Transmembrane</keyword>
<dbReference type="EMBL" id="NPDT01000001">
    <property type="protein sequence ID" value="PJZ67655.1"/>
    <property type="molecule type" value="Genomic_DNA"/>
</dbReference>
<protein>
    <submittedName>
        <fullName evidence="2">Uncharacterized protein</fullName>
    </submittedName>
</protein>
<feature type="transmembrane region" description="Helical" evidence="1">
    <location>
        <begin position="21"/>
        <end position="45"/>
    </location>
</feature>
<evidence type="ECO:0000313" key="2">
    <source>
        <dbReference type="EMBL" id="PJZ67655.1"/>
    </source>
</evidence>
<gene>
    <name evidence="2" type="ORF">CH371_06530</name>
</gene>
<proteinExistence type="predicted"/>
<keyword evidence="1" id="KW-0472">Membrane</keyword>
<dbReference type="Proteomes" id="UP000231912">
    <property type="component" value="Unassembled WGS sequence"/>
</dbReference>
<evidence type="ECO:0000313" key="3">
    <source>
        <dbReference type="Proteomes" id="UP000231912"/>
    </source>
</evidence>
<keyword evidence="1" id="KW-1133">Transmembrane helix</keyword>
<name>A0A2M9ZGX9_9LEPT</name>